<comment type="caution">
    <text evidence="7">The sequence shown here is derived from an EMBL/GenBank/DDBJ whole genome shotgun (WGS) entry which is preliminary data.</text>
</comment>
<evidence type="ECO:0000313" key="10">
    <source>
        <dbReference type="Proteomes" id="UP000663829"/>
    </source>
</evidence>
<evidence type="ECO:0000256" key="3">
    <source>
        <dbReference type="ARBA" id="ARBA00022833"/>
    </source>
</evidence>
<dbReference type="Proteomes" id="UP000663829">
    <property type="component" value="Unassembled WGS sequence"/>
</dbReference>
<dbReference type="OrthoDB" id="265717at2759"/>
<evidence type="ECO:0000256" key="4">
    <source>
        <dbReference type="PROSITE-ProRule" id="PRU00134"/>
    </source>
</evidence>
<dbReference type="SUPFAM" id="SSF144232">
    <property type="entry name" value="HIT/MYND zinc finger-like"/>
    <property type="match status" value="1"/>
</dbReference>
<keyword evidence="3" id="KW-0862">Zinc</keyword>
<evidence type="ECO:0000313" key="6">
    <source>
        <dbReference type="EMBL" id="CAF1143348.1"/>
    </source>
</evidence>
<organism evidence="7 10">
    <name type="scientific">Didymodactylos carnosus</name>
    <dbReference type="NCBI Taxonomy" id="1234261"/>
    <lineage>
        <taxon>Eukaryota</taxon>
        <taxon>Metazoa</taxon>
        <taxon>Spiralia</taxon>
        <taxon>Gnathifera</taxon>
        <taxon>Rotifera</taxon>
        <taxon>Eurotatoria</taxon>
        <taxon>Bdelloidea</taxon>
        <taxon>Philodinida</taxon>
        <taxon>Philodinidae</taxon>
        <taxon>Didymodactylos</taxon>
    </lineage>
</organism>
<dbReference type="InterPro" id="IPR002893">
    <property type="entry name" value="Znf_MYND"/>
</dbReference>
<reference evidence="7" key="1">
    <citation type="submission" date="2021-02" db="EMBL/GenBank/DDBJ databases">
        <authorList>
            <person name="Nowell W R."/>
        </authorList>
    </citation>
    <scope>NUCLEOTIDE SEQUENCE</scope>
</reference>
<dbReference type="Proteomes" id="UP000677228">
    <property type="component" value="Unassembled WGS sequence"/>
</dbReference>
<evidence type="ECO:0000313" key="9">
    <source>
        <dbReference type="EMBL" id="CAF4175563.1"/>
    </source>
</evidence>
<dbReference type="Gene3D" id="6.10.140.2220">
    <property type="match status" value="1"/>
</dbReference>
<accession>A0A815FIW7</accession>
<dbReference type="AlphaFoldDB" id="A0A815FIW7"/>
<evidence type="ECO:0000256" key="1">
    <source>
        <dbReference type="ARBA" id="ARBA00022723"/>
    </source>
</evidence>
<proteinExistence type="predicted"/>
<keyword evidence="1" id="KW-0479">Metal-binding</keyword>
<evidence type="ECO:0000259" key="5">
    <source>
        <dbReference type="PROSITE" id="PS50865"/>
    </source>
</evidence>
<dbReference type="Pfam" id="PF01753">
    <property type="entry name" value="zf-MYND"/>
    <property type="match status" value="1"/>
</dbReference>
<gene>
    <name evidence="7" type="ORF">GPM918_LOCUS29701</name>
    <name evidence="6" type="ORF">OVA965_LOCUS21238</name>
    <name evidence="9" type="ORF">SRO942_LOCUS30292</name>
    <name evidence="8" type="ORF">TMI583_LOCUS21841</name>
</gene>
<sequence>MLGWTRNVSTKPCPCGFGDESLSIKSDDRQPAFDYCSNINKLDNHVDCPAFHAICHEDRPCEPYWRFTKGSIKQIRRWCLMGEIEEIYCITRPVLVIRTRFDEKVKVHFYLEGSHTPLTFSFNDAVKGHTILIMYPEKHDFLEGTTGIRQEDGDLVVIFKCPMQTLIKTFGSMTAPQACFQCGAKPSDSIQNLPLKENEHSISSDQSAESVPMNLSLKKCSKCRIALYCNELCQTQHWKDSHKQLCSSIKYLQMLRELDFTTTSVVSKQSARPFSFAV</sequence>
<dbReference type="GO" id="GO:0008270">
    <property type="term" value="F:zinc ion binding"/>
    <property type="evidence" value="ECO:0007669"/>
    <property type="project" value="UniProtKB-KW"/>
</dbReference>
<evidence type="ECO:0000313" key="8">
    <source>
        <dbReference type="EMBL" id="CAF3941913.1"/>
    </source>
</evidence>
<evidence type="ECO:0000313" key="7">
    <source>
        <dbReference type="EMBL" id="CAF1325898.1"/>
    </source>
</evidence>
<evidence type="ECO:0000256" key="2">
    <source>
        <dbReference type="ARBA" id="ARBA00022771"/>
    </source>
</evidence>
<dbReference type="EMBL" id="CAJOBA010027633">
    <property type="protein sequence ID" value="CAF3941913.1"/>
    <property type="molecule type" value="Genomic_DNA"/>
</dbReference>
<keyword evidence="10" id="KW-1185">Reference proteome</keyword>
<dbReference type="EMBL" id="CAJOBC010050348">
    <property type="protein sequence ID" value="CAF4175563.1"/>
    <property type="molecule type" value="Genomic_DNA"/>
</dbReference>
<dbReference type="PROSITE" id="PS50865">
    <property type="entry name" value="ZF_MYND_2"/>
    <property type="match status" value="1"/>
</dbReference>
<protein>
    <recommendedName>
        <fullName evidence="5">MYND-type domain-containing protein</fullName>
    </recommendedName>
</protein>
<name>A0A815FIW7_9BILA</name>
<dbReference type="EMBL" id="CAJNOK010011579">
    <property type="protein sequence ID" value="CAF1143348.1"/>
    <property type="molecule type" value="Genomic_DNA"/>
</dbReference>
<dbReference type="Proteomes" id="UP000681722">
    <property type="component" value="Unassembled WGS sequence"/>
</dbReference>
<dbReference type="EMBL" id="CAJNOQ010013648">
    <property type="protein sequence ID" value="CAF1325898.1"/>
    <property type="molecule type" value="Genomic_DNA"/>
</dbReference>
<keyword evidence="2 4" id="KW-0863">Zinc-finger</keyword>
<dbReference type="Proteomes" id="UP000682733">
    <property type="component" value="Unassembled WGS sequence"/>
</dbReference>
<feature type="domain" description="MYND-type" evidence="5">
    <location>
        <begin position="179"/>
        <end position="246"/>
    </location>
</feature>